<dbReference type="GO" id="GO:0005730">
    <property type="term" value="C:nucleolus"/>
    <property type="evidence" value="ECO:0007669"/>
    <property type="project" value="TreeGrafter"/>
</dbReference>
<dbReference type="PANTHER" id="PTHR46760">
    <property type="entry name" value="TRANSCRIPTION TERMINATION FACTOR 1"/>
    <property type="match status" value="1"/>
</dbReference>
<dbReference type="EMBL" id="VXIV02001775">
    <property type="protein sequence ID" value="KAF6029926.1"/>
    <property type="molecule type" value="Genomic_DNA"/>
</dbReference>
<dbReference type="GO" id="GO:0006363">
    <property type="term" value="P:termination of RNA polymerase I transcription"/>
    <property type="evidence" value="ECO:0007669"/>
    <property type="project" value="TreeGrafter"/>
</dbReference>
<protein>
    <submittedName>
        <fullName evidence="2">DMTF1</fullName>
    </submittedName>
</protein>
<dbReference type="Pfam" id="PF00249">
    <property type="entry name" value="Myb_DNA-binding"/>
    <property type="match status" value="1"/>
</dbReference>
<gene>
    <name evidence="2" type="ORF">EB796_011756</name>
</gene>
<dbReference type="Gene3D" id="1.10.10.60">
    <property type="entry name" value="Homeodomain-like"/>
    <property type="match status" value="1"/>
</dbReference>
<dbReference type="InterPro" id="IPR001005">
    <property type="entry name" value="SANT/Myb"/>
</dbReference>
<evidence type="ECO:0000259" key="1">
    <source>
        <dbReference type="Pfam" id="PF00249"/>
    </source>
</evidence>
<evidence type="ECO:0000313" key="2">
    <source>
        <dbReference type="EMBL" id="KAF6029926.1"/>
    </source>
</evidence>
<dbReference type="Proteomes" id="UP000593567">
    <property type="component" value="Unassembled WGS sequence"/>
</dbReference>
<dbReference type="AlphaFoldDB" id="A0A7J7JX42"/>
<dbReference type="GO" id="GO:0003682">
    <property type="term" value="F:chromatin binding"/>
    <property type="evidence" value="ECO:0007669"/>
    <property type="project" value="TreeGrafter"/>
</dbReference>
<evidence type="ECO:0000313" key="3">
    <source>
        <dbReference type="Proteomes" id="UP000593567"/>
    </source>
</evidence>
<keyword evidence="3" id="KW-1185">Reference proteome</keyword>
<name>A0A7J7JX42_BUGNE</name>
<accession>A0A7J7JX42</accession>
<reference evidence="2" key="1">
    <citation type="submission" date="2020-06" db="EMBL/GenBank/DDBJ databases">
        <title>Draft genome of Bugula neritina, a colonial animal packing powerful symbionts and potential medicines.</title>
        <authorList>
            <person name="Rayko M."/>
        </authorList>
    </citation>
    <scope>NUCLEOTIDE SEQUENCE [LARGE SCALE GENOMIC DNA]</scope>
    <source>
        <strain evidence="2">Kwan_BN1</strain>
    </source>
</reference>
<dbReference type="InterPro" id="IPR053078">
    <property type="entry name" value="TTF1-like"/>
</dbReference>
<sequence>MAEEDFADLLEEYHDAIDSFILLNKGLGSLNRDKGVAEITKTFASKGLKLRYGRWTRQEKQLLHANFEEFVKNNEDEIGNPVDFVNASDEKARVNEVRRLKNDLNFYRHVSKKLFRERVVIVNHVKHELDPLAVSNHQRYTVEDLHLLKSLVDRHGRKWKVISQEMGRSQVSLQSAHRNFFLHEGYDRKAPTAKHERRLIKQMQKHFPDTDFTCELVSDVPWNDIANKIGFMHGKYLCTFWESKVKYLDDEGKLRLRNLPRKIPFKLMRKFVKHIAKQRPTHFDSLDWAHYYRMLCGHVAGVITLKSLLSSLLRRYKLDANEMGLADAVDELKSRMKKVEKLGFQSIWEEIRAESVKFMRNERFHWALSPDLAHYVHDTPRMYVGYGEFIDHDISPSDIKSEPIEMDEVW</sequence>
<organism evidence="2 3">
    <name type="scientific">Bugula neritina</name>
    <name type="common">Brown bryozoan</name>
    <name type="synonym">Sertularia neritina</name>
    <dbReference type="NCBI Taxonomy" id="10212"/>
    <lineage>
        <taxon>Eukaryota</taxon>
        <taxon>Metazoa</taxon>
        <taxon>Spiralia</taxon>
        <taxon>Lophotrochozoa</taxon>
        <taxon>Bryozoa</taxon>
        <taxon>Gymnolaemata</taxon>
        <taxon>Cheilostomatida</taxon>
        <taxon>Flustrina</taxon>
        <taxon>Buguloidea</taxon>
        <taxon>Bugulidae</taxon>
        <taxon>Bugula</taxon>
    </lineage>
</organism>
<dbReference type="PANTHER" id="PTHR46760:SF1">
    <property type="entry name" value="TRANSCRIPTION TERMINATION FACTOR 1"/>
    <property type="match status" value="1"/>
</dbReference>
<dbReference type="OrthoDB" id="5812619at2759"/>
<feature type="domain" description="Myb-like" evidence="1">
    <location>
        <begin position="138"/>
        <end position="173"/>
    </location>
</feature>
<comment type="caution">
    <text evidence="2">The sequence shown here is derived from an EMBL/GenBank/DDBJ whole genome shotgun (WGS) entry which is preliminary data.</text>
</comment>
<proteinExistence type="predicted"/>